<evidence type="ECO:0000313" key="3">
    <source>
        <dbReference type="Proteomes" id="UP000198310"/>
    </source>
</evidence>
<dbReference type="InterPro" id="IPR000595">
    <property type="entry name" value="cNMP-bd_dom"/>
</dbReference>
<protein>
    <recommendedName>
        <fullName evidence="1">Cyclic nucleotide-binding domain-containing protein</fullName>
    </recommendedName>
</protein>
<evidence type="ECO:0000313" key="2">
    <source>
        <dbReference type="EMBL" id="SNR34696.1"/>
    </source>
</evidence>
<reference evidence="3" key="1">
    <citation type="submission" date="2017-06" db="EMBL/GenBank/DDBJ databases">
        <authorList>
            <person name="Varghese N."/>
            <person name="Submissions S."/>
        </authorList>
    </citation>
    <scope>NUCLEOTIDE SEQUENCE [LARGE SCALE GENOMIC DNA]</scope>
    <source>
        <strain evidence="3">DSM 28041</strain>
    </source>
</reference>
<dbReference type="AlphaFoldDB" id="A0A238VKD7"/>
<proteinExistence type="predicted"/>
<organism evidence="2 3">
    <name type="scientific">Hymenobacter mucosus</name>
    <dbReference type="NCBI Taxonomy" id="1411120"/>
    <lineage>
        <taxon>Bacteria</taxon>
        <taxon>Pseudomonadati</taxon>
        <taxon>Bacteroidota</taxon>
        <taxon>Cytophagia</taxon>
        <taxon>Cytophagales</taxon>
        <taxon>Hymenobacteraceae</taxon>
        <taxon>Hymenobacter</taxon>
    </lineage>
</organism>
<dbReference type="EMBL" id="FZNS01000001">
    <property type="protein sequence ID" value="SNR34696.1"/>
    <property type="molecule type" value="Genomic_DNA"/>
</dbReference>
<name>A0A238VKD7_9BACT</name>
<evidence type="ECO:0000259" key="1">
    <source>
        <dbReference type="PROSITE" id="PS50042"/>
    </source>
</evidence>
<dbReference type="RefSeq" id="WP_089331713.1">
    <property type="nucleotide sequence ID" value="NZ_FZNS01000001.1"/>
</dbReference>
<accession>A0A238VKD7</accession>
<dbReference type="PROSITE" id="PS50042">
    <property type="entry name" value="CNMP_BINDING_3"/>
    <property type="match status" value="1"/>
</dbReference>
<sequence length="187" mass="21832">MPRSYWDTIDAWQEVEFVEGFVLTEVEDPEQLFRFYAEVNVNNSRLWELFTDLAAMLPSVCACIFCPYEDEVTHGEYQDKALVLGKLASLQKELVQDCFLEFGLIYEDEKTLMEAYVAESKFVKVWGVDRQHFEQIMQQHRIPAFEEMRFVDEFPKVVVPLTKLDAEARPTEEVIALLEKAFAPNQC</sequence>
<keyword evidence="3" id="KW-1185">Reference proteome</keyword>
<gene>
    <name evidence="2" type="ORF">SAMN06269173_101790</name>
</gene>
<dbReference type="Proteomes" id="UP000198310">
    <property type="component" value="Unassembled WGS sequence"/>
</dbReference>
<feature type="domain" description="Cyclic nucleotide-binding" evidence="1">
    <location>
        <begin position="97"/>
        <end position="137"/>
    </location>
</feature>